<dbReference type="GO" id="GO:0046656">
    <property type="term" value="P:folic acid biosynthetic process"/>
    <property type="evidence" value="ECO:0007669"/>
    <property type="project" value="UniProtKB-UniRule"/>
</dbReference>
<evidence type="ECO:0000256" key="4">
    <source>
        <dbReference type="ARBA" id="ARBA00022909"/>
    </source>
</evidence>
<evidence type="ECO:0000256" key="3">
    <source>
        <dbReference type="ARBA" id="ARBA00005708"/>
    </source>
</evidence>
<comment type="caution">
    <text evidence="8">The sequence shown here is derived from an EMBL/GenBank/DDBJ whole genome shotgun (WGS) entry which is preliminary data.</text>
</comment>
<proteinExistence type="inferred from homology"/>
<organism evidence="8 9">
    <name type="scientific">Lacihabitans soyangensis</name>
    <dbReference type="NCBI Taxonomy" id="869394"/>
    <lineage>
        <taxon>Bacteria</taxon>
        <taxon>Pseudomonadati</taxon>
        <taxon>Bacteroidota</taxon>
        <taxon>Cytophagia</taxon>
        <taxon>Cytophagales</taxon>
        <taxon>Leadbetterellaceae</taxon>
        <taxon>Lacihabitans</taxon>
    </lineage>
</organism>
<evidence type="ECO:0000256" key="6">
    <source>
        <dbReference type="RuleBase" id="RU362079"/>
    </source>
</evidence>
<dbReference type="GO" id="GO:0005737">
    <property type="term" value="C:cytoplasm"/>
    <property type="evidence" value="ECO:0007669"/>
    <property type="project" value="TreeGrafter"/>
</dbReference>
<dbReference type="EMBL" id="RJUF01000175">
    <property type="protein sequence ID" value="MCP9764717.1"/>
    <property type="molecule type" value="Genomic_DNA"/>
</dbReference>
<dbReference type="EC" id="4.1.2.25" evidence="6"/>
<dbReference type="GO" id="GO:0046654">
    <property type="term" value="P:tetrahydrofolate biosynthetic process"/>
    <property type="evidence" value="ECO:0007669"/>
    <property type="project" value="UniProtKB-UniRule"/>
</dbReference>
<dbReference type="PANTHER" id="PTHR42844">
    <property type="entry name" value="DIHYDRONEOPTERIN ALDOLASE 1-RELATED"/>
    <property type="match status" value="1"/>
</dbReference>
<evidence type="ECO:0000259" key="7">
    <source>
        <dbReference type="SMART" id="SM00905"/>
    </source>
</evidence>
<gene>
    <name evidence="8" type="primary">folB</name>
    <name evidence="8" type="ORF">EGI31_17395</name>
</gene>
<dbReference type="NCBIfam" id="TIGR00525">
    <property type="entry name" value="folB"/>
    <property type="match status" value="1"/>
</dbReference>
<dbReference type="NCBIfam" id="TIGR00526">
    <property type="entry name" value="folB_dom"/>
    <property type="match status" value="1"/>
</dbReference>
<dbReference type="PANTHER" id="PTHR42844:SF1">
    <property type="entry name" value="DIHYDRONEOPTERIN ALDOLASE 1-RELATED"/>
    <property type="match status" value="1"/>
</dbReference>
<dbReference type="Proteomes" id="UP001204144">
    <property type="component" value="Unassembled WGS sequence"/>
</dbReference>
<keyword evidence="4 6" id="KW-0289">Folate biosynthesis</keyword>
<dbReference type="InterPro" id="IPR006156">
    <property type="entry name" value="Dihydroneopterin_aldolase"/>
</dbReference>
<comment type="pathway">
    <text evidence="2 6">Cofactor biosynthesis; tetrahydrofolate biosynthesis; 2-amino-4-hydroxy-6-hydroxymethyl-7,8-dihydropteridine diphosphate from 7,8-dihydroneopterin triphosphate: step 3/4.</text>
</comment>
<dbReference type="RefSeq" id="WP_255038408.1">
    <property type="nucleotide sequence ID" value="NZ_RJUF01000175.1"/>
</dbReference>
<dbReference type="SUPFAM" id="SSF55620">
    <property type="entry name" value="Tetrahydrobiopterin biosynthesis enzymes-like"/>
    <property type="match status" value="1"/>
</dbReference>
<dbReference type="GO" id="GO:0004150">
    <property type="term" value="F:dihydroneopterin aldolase activity"/>
    <property type="evidence" value="ECO:0007669"/>
    <property type="project" value="UniProtKB-UniRule"/>
</dbReference>
<dbReference type="InterPro" id="IPR043133">
    <property type="entry name" value="GTP-CH-I_C/QueF"/>
</dbReference>
<keyword evidence="5 6" id="KW-0456">Lyase</keyword>
<evidence type="ECO:0000256" key="2">
    <source>
        <dbReference type="ARBA" id="ARBA00005013"/>
    </source>
</evidence>
<feature type="domain" description="Dihydroneopterin aldolase/epimerase" evidence="7">
    <location>
        <begin position="4"/>
        <end position="116"/>
    </location>
</feature>
<comment type="function">
    <text evidence="6">Catalyzes the conversion of 7,8-dihydroneopterin to 6-hydroxymethyl-7,8-dihydropterin.</text>
</comment>
<name>A0AAE3H4B7_9BACT</name>
<dbReference type="InterPro" id="IPR006157">
    <property type="entry name" value="FolB_dom"/>
</dbReference>
<comment type="similarity">
    <text evidence="3 6">Belongs to the DHNA family.</text>
</comment>
<evidence type="ECO:0000256" key="5">
    <source>
        <dbReference type="ARBA" id="ARBA00023239"/>
    </source>
</evidence>
<accession>A0AAE3H4B7</accession>
<sequence>MGQIALEGMEFFAYHGHFDEEQKIGNKYNIDVFIDTDLSRPASSDNLKDTIDYGKIYEIVKLVMSKKHRLLEHVGHEIIDDIKGKFSSVKKISVEVSKFNPPIGGVCHRAKVKLEESF</sequence>
<evidence type="ECO:0000256" key="1">
    <source>
        <dbReference type="ARBA" id="ARBA00001353"/>
    </source>
</evidence>
<comment type="catalytic activity">
    <reaction evidence="1 6">
        <text>7,8-dihydroneopterin = 6-hydroxymethyl-7,8-dihydropterin + glycolaldehyde</text>
        <dbReference type="Rhea" id="RHEA:10540"/>
        <dbReference type="ChEBI" id="CHEBI:17001"/>
        <dbReference type="ChEBI" id="CHEBI:17071"/>
        <dbReference type="ChEBI" id="CHEBI:44841"/>
        <dbReference type="EC" id="4.1.2.25"/>
    </reaction>
</comment>
<protein>
    <recommendedName>
        <fullName evidence="6">7,8-dihydroneopterin aldolase</fullName>
        <ecNumber evidence="6">4.1.2.25</ecNumber>
    </recommendedName>
</protein>
<dbReference type="Gene3D" id="3.30.1130.10">
    <property type="match status" value="1"/>
</dbReference>
<dbReference type="Pfam" id="PF02152">
    <property type="entry name" value="FolB"/>
    <property type="match status" value="1"/>
</dbReference>
<dbReference type="AlphaFoldDB" id="A0AAE3H4B7"/>
<evidence type="ECO:0000313" key="9">
    <source>
        <dbReference type="Proteomes" id="UP001204144"/>
    </source>
</evidence>
<keyword evidence="9" id="KW-1185">Reference proteome</keyword>
<dbReference type="SMART" id="SM00905">
    <property type="entry name" value="FolB"/>
    <property type="match status" value="1"/>
</dbReference>
<evidence type="ECO:0000313" key="8">
    <source>
        <dbReference type="EMBL" id="MCP9764717.1"/>
    </source>
</evidence>
<reference evidence="8 9" key="1">
    <citation type="submission" date="2018-11" db="EMBL/GenBank/DDBJ databases">
        <title>Novel bacteria species description.</title>
        <authorList>
            <person name="Han J.-H."/>
        </authorList>
    </citation>
    <scope>NUCLEOTIDE SEQUENCE [LARGE SCALE GENOMIC DNA]</scope>
    <source>
        <strain evidence="8 9">KCTC23259</strain>
    </source>
</reference>